<comment type="caution">
    <text evidence="2">The sequence shown here is derived from an EMBL/GenBank/DDBJ whole genome shotgun (WGS) entry which is preliminary data.</text>
</comment>
<keyword evidence="1" id="KW-0472">Membrane</keyword>
<keyword evidence="1" id="KW-1133">Transmembrane helix</keyword>
<dbReference type="OrthoDB" id="6193751at2759"/>
<name>A0A8S3SG27_MYTED</name>
<sequence length="263" mass="29390">MDIQTLESISFKIKACDGVLISLVDYSFGILFNNDIVYQVLFGKVQIKIIENLSEITLAYETWSGIDCNCYVSVVVSWANAYITIEARKGTWIRSDIFISNDISVNDIKITSNTTAHWLIDVQENATFVPECTADQTANINVTLTAQELDSTTTSKTTQFVETTAISPNKTPCTCLCNNFTISDDELIRKIALLRSELSIDTKQTNKYRRSLISAADDRPSSKYIGNFGIVVLVVICSLIVLMDFQHYAPVIFQKQKNLSTSC</sequence>
<dbReference type="Proteomes" id="UP000683360">
    <property type="component" value="Unassembled WGS sequence"/>
</dbReference>
<evidence type="ECO:0000313" key="2">
    <source>
        <dbReference type="EMBL" id="CAG2219623.1"/>
    </source>
</evidence>
<proteinExistence type="predicted"/>
<gene>
    <name evidence="2" type="ORF">MEDL_33148</name>
</gene>
<organism evidence="2 3">
    <name type="scientific">Mytilus edulis</name>
    <name type="common">Blue mussel</name>
    <dbReference type="NCBI Taxonomy" id="6550"/>
    <lineage>
        <taxon>Eukaryota</taxon>
        <taxon>Metazoa</taxon>
        <taxon>Spiralia</taxon>
        <taxon>Lophotrochozoa</taxon>
        <taxon>Mollusca</taxon>
        <taxon>Bivalvia</taxon>
        <taxon>Autobranchia</taxon>
        <taxon>Pteriomorphia</taxon>
        <taxon>Mytilida</taxon>
        <taxon>Mytiloidea</taxon>
        <taxon>Mytilidae</taxon>
        <taxon>Mytilinae</taxon>
        <taxon>Mytilus</taxon>
    </lineage>
</organism>
<keyword evidence="3" id="KW-1185">Reference proteome</keyword>
<protein>
    <submittedName>
        <fullName evidence="2">Uncharacterized protein</fullName>
    </submittedName>
</protein>
<keyword evidence="1" id="KW-0812">Transmembrane</keyword>
<dbReference type="AlphaFoldDB" id="A0A8S3SG27"/>
<evidence type="ECO:0000313" key="3">
    <source>
        <dbReference type="Proteomes" id="UP000683360"/>
    </source>
</evidence>
<accession>A0A8S3SG27</accession>
<feature type="transmembrane region" description="Helical" evidence="1">
    <location>
        <begin position="224"/>
        <end position="245"/>
    </location>
</feature>
<dbReference type="EMBL" id="CAJPWZ010001634">
    <property type="protein sequence ID" value="CAG2219623.1"/>
    <property type="molecule type" value="Genomic_DNA"/>
</dbReference>
<reference evidence="2" key="1">
    <citation type="submission" date="2021-03" db="EMBL/GenBank/DDBJ databases">
        <authorList>
            <person name="Bekaert M."/>
        </authorList>
    </citation>
    <scope>NUCLEOTIDE SEQUENCE</scope>
</reference>
<evidence type="ECO:0000256" key="1">
    <source>
        <dbReference type="SAM" id="Phobius"/>
    </source>
</evidence>